<dbReference type="EMBL" id="CP029487">
    <property type="protein sequence ID" value="QCT72702.1"/>
    <property type="molecule type" value="Genomic_DNA"/>
</dbReference>
<proteinExistence type="predicted"/>
<dbReference type="Proteomes" id="UP000218387">
    <property type="component" value="Chromosome"/>
</dbReference>
<dbReference type="RefSeq" id="WP_074617441.1">
    <property type="nucleotide sequence ID" value="NZ_CP029487.1"/>
</dbReference>
<sequence>MTLHETLTTEEACDFLKCSRSMIYYYIKHDKKFQFTYYQEKRKGRLFFLPDQLRQWQKEKANEHGEKTKCAVDS</sequence>
<keyword evidence="2" id="KW-0238">DNA-binding</keyword>
<reference evidence="2 3" key="1">
    <citation type="submission" date="2018-05" db="EMBL/GenBank/DDBJ databases">
        <title>Genome comparison of Eubacterium sp.</title>
        <authorList>
            <person name="Feng Y."/>
            <person name="Sanchez-Andrea I."/>
            <person name="Stams A.J.M."/>
            <person name="De Vos W.M."/>
        </authorList>
    </citation>
    <scope>NUCLEOTIDE SEQUENCE [LARGE SCALE GENOMIC DNA]</scope>
    <source>
        <strain evidence="2 3">YI</strain>
    </source>
</reference>
<dbReference type="InterPro" id="IPR041657">
    <property type="entry name" value="HTH_17"/>
</dbReference>
<protein>
    <submittedName>
        <fullName evidence="2">DNA-binding protein</fullName>
    </submittedName>
</protein>
<evidence type="ECO:0000313" key="3">
    <source>
        <dbReference type="Proteomes" id="UP000218387"/>
    </source>
</evidence>
<evidence type="ECO:0000259" key="1">
    <source>
        <dbReference type="Pfam" id="PF12728"/>
    </source>
</evidence>
<name>A0A4P9CDE2_EUBML</name>
<dbReference type="AlphaFoldDB" id="A0A4P9CDE2"/>
<dbReference type="KEGG" id="emt:CPZ25_015660"/>
<keyword evidence="3" id="KW-1185">Reference proteome</keyword>
<evidence type="ECO:0000313" key="2">
    <source>
        <dbReference type="EMBL" id="QCT72702.1"/>
    </source>
</evidence>
<dbReference type="GO" id="GO:0003677">
    <property type="term" value="F:DNA binding"/>
    <property type="evidence" value="ECO:0007669"/>
    <property type="project" value="UniProtKB-KW"/>
</dbReference>
<accession>A0A4P9CDE2</accession>
<gene>
    <name evidence="2" type="ORF">CPZ25_015660</name>
</gene>
<organism evidence="2 3">
    <name type="scientific">Eubacterium maltosivorans</name>
    <dbReference type="NCBI Taxonomy" id="2041044"/>
    <lineage>
        <taxon>Bacteria</taxon>
        <taxon>Bacillati</taxon>
        <taxon>Bacillota</taxon>
        <taxon>Clostridia</taxon>
        <taxon>Eubacteriales</taxon>
        <taxon>Eubacteriaceae</taxon>
        <taxon>Eubacterium</taxon>
    </lineage>
</organism>
<feature type="domain" description="Helix-turn-helix" evidence="1">
    <location>
        <begin position="7"/>
        <end position="60"/>
    </location>
</feature>
<dbReference type="Pfam" id="PF12728">
    <property type="entry name" value="HTH_17"/>
    <property type="match status" value="1"/>
</dbReference>